<comment type="caution">
    <text evidence="1">The sequence shown here is derived from an EMBL/GenBank/DDBJ whole genome shotgun (WGS) entry which is preliminary data.</text>
</comment>
<dbReference type="EMBL" id="WUUT01000003">
    <property type="protein sequence ID" value="MXR51694.1"/>
    <property type="molecule type" value="Genomic_DNA"/>
</dbReference>
<dbReference type="Proteomes" id="UP000466535">
    <property type="component" value="Unassembled WGS sequence"/>
</dbReference>
<dbReference type="Gene3D" id="3.30.530.20">
    <property type="match status" value="1"/>
</dbReference>
<proteinExistence type="predicted"/>
<organism evidence="1 2">
    <name type="scientific">Halovenus carboxidivorans</name>
    <dbReference type="NCBI Taxonomy" id="2692199"/>
    <lineage>
        <taxon>Archaea</taxon>
        <taxon>Methanobacteriati</taxon>
        <taxon>Methanobacteriota</taxon>
        <taxon>Stenosarchaea group</taxon>
        <taxon>Halobacteria</taxon>
        <taxon>Halobacteriales</taxon>
        <taxon>Haloarculaceae</taxon>
        <taxon>Halovenus</taxon>
    </lineage>
</organism>
<dbReference type="SUPFAM" id="SSF55961">
    <property type="entry name" value="Bet v1-like"/>
    <property type="match status" value="1"/>
</dbReference>
<accession>A0A6B0T0W1</accession>
<evidence type="ECO:0000313" key="2">
    <source>
        <dbReference type="Proteomes" id="UP000466535"/>
    </source>
</evidence>
<dbReference type="RefSeq" id="WP_368278226.1">
    <property type="nucleotide sequence ID" value="NZ_WUUT01000003.1"/>
</dbReference>
<dbReference type="InterPro" id="IPR019587">
    <property type="entry name" value="Polyketide_cyclase/dehydratase"/>
</dbReference>
<evidence type="ECO:0000313" key="1">
    <source>
        <dbReference type="EMBL" id="MXR51694.1"/>
    </source>
</evidence>
<reference evidence="1 2" key="1">
    <citation type="submission" date="2019-12" db="EMBL/GenBank/DDBJ databases">
        <title>Isolation and characterization of three novel carbon monoxide-oxidizing members of Halobacteria from salione crusts and soils.</title>
        <authorList>
            <person name="Myers M.R."/>
            <person name="King G.M."/>
        </authorList>
    </citation>
    <scope>NUCLEOTIDE SEQUENCE [LARGE SCALE GENOMIC DNA]</scope>
    <source>
        <strain evidence="1 2">WSH3</strain>
    </source>
</reference>
<protein>
    <submittedName>
        <fullName evidence="1">SRPBCC family protein</fullName>
    </submittedName>
</protein>
<dbReference type="AlphaFoldDB" id="A0A6B0T0W1"/>
<sequence>MDRLEVSTLVYLPPPEIYDFLVDFPRYAKYSEYLDEIRRYGDGRPETEYDLTFAWWKLSYTARSKVTDIDPPNRIDWELIKDLDASGYWQIEPEPESAPEEESTASRVRFYVEFDPDSASAGAIDLPALTSVDWVVRKVTPKIRTEAEQIVRRIVRDLEGRRRDVPLEIHETPDSV</sequence>
<keyword evidence="2" id="KW-1185">Reference proteome</keyword>
<name>A0A6B0T0W1_9EURY</name>
<dbReference type="Pfam" id="PF10604">
    <property type="entry name" value="Polyketide_cyc2"/>
    <property type="match status" value="1"/>
</dbReference>
<gene>
    <name evidence="1" type="ORF">GRX03_08775</name>
</gene>
<dbReference type="InterPro" id="IPR023393">
    <property type="entry name" value="START-like_dom_sf"/>
</dbReference>